<proteinExistence type="predicted"/>
<evidence type="ECO:0000256" key="1">
    <source>
        <dbReference type="SAM" id="MobiDB-lite"/>
    </source>
</evidence>
<accession>A0ABU4VCT2</accession>
<feature type="region of interest" description="Disordered" evidence="1">
    <location>
        <begin position="75"/>
        <end position="94"/>
    </location>
</feature>
<comment type="caution">
    <text evidence="2">The sequence shown here is derived from an EMBL/GenBank/DDBJ whole genome shotgun (WGS) entry which is preliminary data.</text>
</comment>
<protein>
    <submittedName>
        <fullName evidence="2">Uncharacterized protein</fullName>
    </submittedName>
</protein>
<dbReference type="Proteomes" id="UP001285352">
    <property type="component" value="Unassembled WGS sequence"/>
</dbReference>
<organism evidence="2 3">
    <name type="scientific">Lentzea sokolovensis</name>
    <dbReference type="NCBI Taxonomy" id="3095429"/>
    <lineage>
        <taxon>Bacteria</taxon>
        <taxon>Bacillati</taxon>
        <taxon>Actinomycetota</taxon>
        <taxon>Actinomycetes</taxon>
        <taxon>Pseudonocardiales</taxon>
        <taxon>Pseudonocardiaceae</taxon>
        <taxon>Lentzea</taxon>
    </lineage>
</organism>
<reference evidence="2 3" key="2">
    <citation type="submission" date="2023-11" db="EMBL/GenBank/DDBJ databases">
        <authorList>
            <person name="Lara A.C."/>
            <person name="Chronakova A."/>
        </authorList>
    </citation>
    <scope>NUCLEOTIDE SEQUENCE [LARGE SCALE GENOMIC DNA]</scope>
    <source>
        <strain evidence="2 3">BCCO 10_0061</strain>
    </source>
</reference>
<evidence type="ECO:0000313" key="3">
    <source>
        <dbReference type="Proteomes" id="UP001285352"/>
    </source>
</evidence>
<dbReference type="RefSeq" id="WP_319981497.1">
    <property type="nucleotide sequence ID" value="NZ_JAXAVU010000018.1"/>
</dbReference>
<gene>
    <name evidence="2" type="ORF">SK854_45870</name>
</gene>
<reference evidence="2 3" key="1">
    <citation type="submission" date="2023-11" db="EMBL/GenBank/DDBJ databases">
        <title>Lentzea sokolovensis, sp. nov., Lentzea kristufkii, sp. nov., and Lentzea miocenensis, sp. nov., rare actinobacteria from Sokolov Coal Basin, Miocene lacustrine sediment, Czech Republic.</title>
        <authorList>
            <person name="Lara A."/>
            <person name="Kotroba L."/>
            <person name="Nouioui I."/>
            <person name="Neumann-Schaal M."/>
            <person name="Mast Y."/>
            <person name="Chronakova A."/>
        </authorList>
    </citation>
    <scope>NUCLEOTIDE SEQUENCE [LARGE SCALE GENOMIC DNA]</scope>
    <source>
        <strain evidence="2 3">BCCO 10_0061</strain>
    </source>
</reference>
<sequence length="94" mass="9978">MPVTQGNRNGANTFLDTQGLAMGPDKVLFGQVVLASCKVLNTSMPSASPAGYWYRIASPPWHNRYYAVSNTFTNGDDLGDPSGSTPVDPAVPDC</sequence>
<keyword evidence="3" id="KW-1185">Reference proteome</keyword>
<dbReference type="EMBL" id="JAXAVU010000018">
    <property type="protein sequence ID" value="MDX8149519.1"/>
    <property type="molecule type" value="Genomic_DNA"/>
</dbReference>
<evidence type="ECO:0000313" key="2">
    <source>
        <dbReference type="EMBL" id="MDX8149519.1"/>
    </source>
</evidence>
<name>A0ABU4VCT2_9PSEU</name>